<dbReference type="InterPro" id="IPR050130">
    <property type="entry name" value="ClpA_ClpB"/>
</dbReference>
<dbReference type="GO" id="GO:0005737">
    <property type="term" value="C:cytoplasm"/>
    <property type="evidence" value="ECO:0007669"/>
    <property type="project" value="TreeGrafter"/>
</dbReference>
<feature type="domain" description="AAA+ ATPase" evidence="7">
    <location>
        <begin position="54"/>
        <end position="198"/>
    </location>
</feature>
<evidence type="ECO:0000256" key="3">
    <source>
        <dbReference type="ARBA" id="ARBA00022741"/>
    </source>
</evidence>
<keyword evidence="2" id="KW-0677">Repeat</keyword>
<evidence type="ECO:0008006" key="10">
    <source>
        <dbReference type="Google" id="ProtNLM"/>
    </source>
</evidence>
<dbReference type="GO" id="GO:0005524">
    <property type="term" value="F:ATP binding"/>
    <property type="evidence" value="ECO:0007669"/>
    <property type="project" value="UniProtKB-KW"/>
</dbReference>
<proteinExistence type="inferred from homology"/>
<evidence type="ECO:0000259" key="8">
    <source>
        <dbReference type="SMART" id="SM01086"/>
    </source>
</evidence>
<protein>
    <recommendedName>
        <fullName evidence="10">Clp R domain-containing protein</fullName>
    </recommendedName>
</protein>
<dbReference type="Pfam" id="PF07724">
    <property type="entry name" value="AAA_2"/>
    <property type="match status" value="1"/>
</dbReference>
<gene>
    <name evidence="9" type="ORF">METZ01_LOCUS109226</name>
</gene>
<dbReference type="FunFam" id="3.40.50.300:FF:000010">
    <property type="entry name" value="Chaperone clpB 1, putative"/>
    <property type="match status" value="1"/>
</dbReference>
<feature type="domain" description="AAA+ ATPase" evidence="7">
    <location>
        <begin position="451"/>
        <end position="601"/>
    </location>
</feature>
<keyword evidence="3" id="KW-0547">Nucleotide-binding</keyword>
<evidence type="ECO:0000256" key="1">
    <source>
        <dbReference type="ARBA" id="ARBA00008675"/>
    </source>
</evidence>
<evidence type="ECO:0000259" key="7">
    <source>
        <dbReference type="SMART" id="SM00382"/>
    </source>
</evidence>
<reference evidence="9" key="1">
    <citation type="submission" date="2018-05" db="EMBL/GenBank/DDBJ databases">
        <authorList>
            <person name="Lanie J.A."/>
            <person name="Ng W.-L."/>
            <person name="Kazmierczak K.M."/>
            <person name="Andrzejewski T.M."/>
            <person name="Davidsen T.M."/>
            <person name="Wayne K.J."/>
            <person name="Tettelin H."/>
            <person name="Glass J.I."/>
            <person name="Rusch D."/>
            <person name="Podicherti R."/>
            <person name="Tsui H.-C.T."/>
            <person name="Winkler M.E."/>
        </authorList>
    </citation>
    <scope>NUCLEOTIDE SEQUENCE</scope>
</reference>
<dbReference type="GO" id="GO:0034605">
    <property type="term" value="P:cellular response to heat"/>
    <property type="evidence" value="ECO:0007669"/>
    <property type="project" value="TreeGrafter"/>
</dbReference>
<dbReference type="SUPFAM" id="SSF52540">
    <property type="entry name" value="P-loop containing nucleoside triphosphate hydrolases"/>
    <property type="match status" value="2"/>
</dbReference>
<dbReference type="InterPro" id="IPR019489">
    <property type="entry name" value="Clp_ATPase_C"/>
</dbReference>
<keyword evidence="6" id="KW-0175">Coiled coil</keyword>
<keyword evidence="5" id="KW-0143">Chaperone</keyword>
<dbReference type="FunFam" id="3.40.50.300:FF:000025">
    <property type="entry name" value="ATP-dependent Clp protease subunit"/>
    <property type="match status" value="1"/>
</dbReference>
<dbReference type="PRINTS" id="PR00300">
    <property type="entry name" value="CLPPROTEASEA"/>
</dbReference>
<dbReference type="CDD" id="cd00009">
    <property type="entry name" value="AAA"/>
    <property type="match status" value="1"/>
</dbReference>
<feature type="domain" description="Clp ATPase C-terminal" evidence="8">
    <location>
        <begin position="600"/>
        <end position="686"/>
    </location>
</feature>
<name>A0A381WVL8_9ZZZZ</name>
<dbReference type="Pfam" id="PF17871">
    <property type="entry name" value="AAA_lid_9"/>
    <property type="match status" value="1"/>
</dbReference>
<feature type="coiled-coil region" evidence="6">
    <location>
        <begin position="267"/>
        <end position="347"/>
    </location>
</feature>
<evidence type="ECO:0000256" key="5">
    <source>
        <dbReference type="ARBA" id="ARBA00023186"/>
    </source>
</evidence>
<dbReference type="PANTHER" id="PTHR11638:SF18">
    <property type="entry name" value="HEAT SHOCK PROTEIN 104"/>
    <property type="match status" value="1"/>
</dbReference>
<dbReference type="EMBL" id="UINC01012985">
    <property type="protein sequence ID" value="SVA56372.1"/>
    <property type="molecule type" value="Genomic_DNA"/>
</dbReference>
<dbReference type="InterPro" id="IPR028299">
    <property type="entry name" value="ClpA/B_CS2"/>
</dbReference>
<accession>A0A381WVL8</accession>
<evidence type="ECO:0000256" key="6">
    <source>
        <dbReference type="SAM" id="Coils"/>
    </source>
</evidence>
<dbReference type="PROSITE" id="PS00871">
    <property type="entry name" value="CLPAB_2"/>
    <property type="match status" value="1"/>
</dbReference>
<dbReference type="InterPro" id="IPR003593">
    <property type="entry name" value="AAA+_ATPase"/>
</dbReference>
<evidence type="ECO:0000256" key="4">
    <source>
        <dbReference type="ARBA" id="ARBA00022840"/>
    </source>
</evidence>
<organism evidence="9">
    <name type="scientific">marine metagenome</name>
    <dbReference type="NCBI Taxonomy" id="408172"/>
    <lineage>
        <taxon>unclassified sequences</taxon>
        <taxon>metagenomes</taxon>
        <taxon>ecological metagenomes</taxon>
    </lineage>
</organism>
<dbReference type="AlphaFoldDB" id="A0A381WVL8"/>
<dbReference type="GO" id="GO:0016887">
    <property type="term" value="F:ATP hydrolysis activity"/>
    <property type="evidence" value="ECO:0007669"/>
    <property type="project" value="InterPro"/>
</dbReference>
<dbReference type="SMART" id="SM01086">
    <property type="entry name" value="ClpB_D2-small"/>
    <property type="match status" value="1"/>
</dbReference>
<keyword evidence="4" id="KW-0067">ATP-binding</keyword>
<dbReference type="Gene3D" id="3.40.50.300">
    <property type="entry name" value="P-loop containing nucleotide triphosphate hydrolases"/>
    <property type="match status" value="3"/>
</dbReference>
<dbReference type="InterPro" id="IPR041546">
    <property type="entry name" value="ClpA/ClpB_AAA_lid"/>
</dbReference>
<dbReference type="CDD" id="cd19499">
    <property type="entry name" value="RecA-like_ClpB_Hsp104-like"/>
    <property type="match status" value="1"/>
</dbReference>
<evidence type="ECO:0000256" key="2">
    <source>
        <dbReference type="ARBA" id="ARBA00022737"/>
    </source>
</evidence>
<dbReference type="InterPro" id="IPR027417">
    <property type="entry name" value="P-loop_NTPase"/>
</dbReference>
<dbReference type="Gene3D" id="1.10.8.60">
    <property type="match status" value="1"/>
</dbReference>
<dbReference type="Pfam" id="PF10431">
    <property type="entry name" value="ClpB_D2-small"/>
    <property type="match status" value="1"/>
</dbReference>
<dbReference type="Pfam" id="PF00004">
    <property type="entry name" value="AAA"/>
    <property type="match status" value="1"/>
</dbReference>
<dbReference type="InterPro" id="IPR001270">
    <property type="entry name" value="ClpA/B"/>
</dbReference>
<evidence type="ECO:0000313" key="9">
    <source>
        <dbReference type="EMBL" id="SVA56372.1"/>
    </source>
</evidence>
<dbReference type="SMART" id="SM00382">
    <property type="entry name" value="AAA"/>
    <property type="match status" value="2"/>
</dbReference>
<dbReference type="PANTHER" id="PTHR11638">
    <property type="entry name" value="ATP-DEPENDENT CLP PROTEASE"/>
    <property type="match status" value="1"/>
</dbReference>
<dbReference type="FunFam" id="3.40.50.300:FF:000120">
    <property type="entry name" value="ATP-dependent chaperone ClpB"/>
    <property type="match status" value="1"/>
</dbReference>
<sequence length="698" mass="78753">MMNQENIQNPETGIDPLEQYGLNLTGLAIDGKIDPVIGREDEIRRIIQILSRRKKNNPVLIGEPGTGKTTVVEGLAKRIIENDVPENIKGKQLVAMDLTAMVAGAMYKGQFEERLKNFIKAVKEKDGEIIVFIDEIHMIVGAGGQGQMDVANIIKPELAHGSLKVIGATTLNEYQKYVEPDAALERRFQQVFIQEPNVKDTITILRGIKDKYEVHHGLGIRDSALISAATLSEKYISDRFLPDKAVDLVDEAASKLRMEINSAPELIDNLKRTLIQLEVEQEALKKEKDSKSKARLQECKKEIDAIRNNLDIHIETWENEKGTATEISKLKKDLENAKFKMENYSRDGNYADASKIQYDTIPVIVQKIDSLSQTLEHFQFVKLEVQPDDVAEVVSKWTGIPVQKMLEGEKEKLLKLESLFHNRVIGQDHALKKTADVIRMSKLGFSDSKKPLGSFLFMGKTGVGKTELAKTIAEALFDDEKALVRIDMSELMEQHSISKLIGSPPGYVGFDDGGYLTEKIRRRPYAVILFDEIEKAHPSILNILLQILDDGRLTDSKGRTVNFKNTIIIMTSNLKNDELNLCLKPELRNRIDEIIYFNELNQDAVRKIVELNIGKMVKMLAAQNVHCEVDASVIDDLCKNGFQPEFGARPIKRLINRDILSKISKYILERPDVVSIWVIFDKEIRIEDGSKDNLKKAG</sequence>
<dbReference type="InterPro" id="IPR003959">
    <property type="entry name" value="ATPase_AAA_core"/>
</dbReference>
<comment type="similarity">
    <text evidence="1">Belongs to the ClpA/ClpB family.</text>
</comment>